<reference evidence="1" key="1">
    <citation type="journal article" date="2015" name="Nature">
        <title>Complex archaea that bridge the gap between prokaryotes and eukaryotes.</title>
        <authorList>
            <person name="Spang A."/>
            <person name="Saw J.H."/>
            <person name="Jorgensen S.L."/>
            <person name="Zaremba-Niedzwiedzka K."/>
            <person name="Martijn J."/>
            <person name="Lind A.E."/>
            <person name="van Eijk R."/>
            <person name="Schleper C."/>
            <person name="Guy L."/>
            <person name="Ettema T.J."/>
        </authorList>
    </citation>
    <scope>NUCLEOTIDE SEQUENCE</scope>
</reference>
<accession>A0A0F8ZJ31</accession>
<organism evidence="1">
    <name type="scientific">marine sediment metagenome</name>
    <dbReference type="NCBI Taxonomy" id="412755"/>
    <lineage>
        <taxon>unclassified sequences</taxon>
        <taxon>metagenomes</taxon>
        <taxon>ecological metagenomes</taxon>
    </lineage>
</organism>
<name>A0A0F8ZJ31_9ZZZZ</name>
<comment type="caution">
    <text evidence="1">The sequence shown here is derived from an EMBL/GenBank/DDBJ whole genome shotgun (WGS) entry which is preliminary data.</text>
</comment>
<proteinExistence type="predicted"/>
<protein>
    <submittedName>
        <fullName evidence="1">Uncharacterized protein</fullName>
    </submittedName>
</protein>
<dbReference type="AlphaFoldDB" id="A0A0F8ZJ31"/>
<dbReference type="EMBL" id="LAZR01051031">
    <property type="protein sequence ID" value="KKK86040.1"/>
    <property type="molecule type" value="Genomic_DNA"/>
</dbReference>
<evidence type="ECO:0000313" key="1">
    <source>
        <dbReference type="EMBL" id="KKK86040.1"/>
    </source>
</evidence>
<sequence>MNSLPQNTYRVGHTDHTVRTTIDSDTGETMFAVPASLAGLLGVQHCVWLTRDEIRNGSPAVADARKVVASRACETPMPWPIPAMRD</sequence>
<gene>
    <name evidence="1" type="ORF">LCGC14_2767230</name>
</gene>